<evidence type="ECO:0000313" key="12">
    <source>
        <dbReference type="Proteomes" id="UP000027822"/>
    </source>
</evidence>
<feature type="binding site" evidence="9">
    <location>
        <position position="95"/>
    </location>
    <ligand>
        <name>Zn(2+)</name>
        <dbReference type="ChEBI" id="CHEBI:29105"/>
    </ligand>
</feature>
<feature type="binding site" evidence="9">
    <location>
        <position position="98"/>
    </location>
    <ligand>
        <name>Zn(2+)</name>
        <dbReference type="ChEBI" id="CHEBI:29105"/>
    </ligand>
</feature>
<dbReference type="InterPro" id="IPR043135">
    <property type="entry name" value="Fur_C"/>
</dbReference>
<keyword evidence="5 9" id="KW-0862">Zinc</keyword>
<keyword evidence="8" id="KW-0804">Transcription</keyword>
<evidence type="ECO:0000256" key="8">
    <source>
        <dbReference type="ARBA" id="ARBA00023163"/>
    </source>
</evidence>
<proteinExistence type="inferred from homology"/>
<dbReference type="GO" id="GO:0003700">
    <property type="term" value="F:DNA-binding transcription factor activity"/>
    <property type="evidence" value="ECO:0007669"/>
    <property type="project" value="InterPro"/>
</dbReference>
<dbReference type="EMBL" id="JOTN01000007">
    <property type="protein sequence ID" value="KEK19514.1"/>
    <property type="molecule type" value="Genomic_DNA"/>
</dbReference>
<reference evidence="11 12" key="1">
    <citation type="submission" date="2014-06" db="EMBL/GenBank/DDBJ databases">
        <title>Draft genome sequence of Bacillus manliponensis JCM 15802 (MCCC 1A00708).</title>
        <authorList>
            <person name="Lai Q."/>
            <person name="Liu Y."/>
            <person name="Shao Z."/>
        </authorList>
    </citation>
    <scope>NUCLEOTIDE SEQUENCE [LARGE SCALE GENOMIC DNA]</scope>
    <source>
        <strain evidence="11 12">JCM 15802</strain>
    </source>
</reference>
<keyword evidence="3" id="KW-0963">Cytoplasm</keyword>
<evidence type="ECO:0000256" key="2">
    <source>
        <dbReference type="ARBA" id="ARBA00007957"/>
    </source>
</evidence>
<dbReference type="eggNOG" id="COG0735">
    <property type="taxonomic scope" value="Bacteria"/>
</dbReference>
<comment type="subcellular location">
    <subcellularLocation>
        <location evidence="1">Cytoplasm</location>
    </subcellularLocation>
</comment>
<dbReference type="Gene3D" id="3.30.1490.190">
    <property type="match status" value="1"/>
</dbReference>
<evidence type="ECO:0000313" key="11">
    <source>
        <dbReference type="EMBL" id="KEK19514.1"/>
    </source>
</evidence>
<keyword evidence="12" id="KW-1185">Reference proteome</keyword>
<keyword evidence="6" id="KW-0805">Transcription regulation</keyword>
<evidence type="ECO:0000256" key="3">
    <source>
        <dbReference type="ARBA" id="ARBA00022490"/>
    </source>
</evidence>
<dbReference type="FunFam" id="3.30.1490.190:FF:000005">
    <property type="entry name" value="Fur family transcriptional regulator"/>
    <property type="match status" value="1"/>
</dbReference>
<evidence type="ECO:0000256" key="1">
    <source>
        <dbReference type="ARBA" id="ARBA00004496"/>
    </source>
</evidence>
<dbReference type="InterPro" id="IPR002481">
    <property type="entry name" value="FUR"/>
</dbReference>
<comment type="caution">
    <text evidence="11">The sequence shown here is derived from an EMBL/GenBank/DDBJ whole genome shotgun (WGS) entry which is preliminary data.</text>
</comment>
<dbReference type="PANTHER" id="PTHR33202:SF1">
    <property type="entry name" value="FERRIC UPTAKE REGULATION PROTEIN"/>
    <property type="match status" value="1"/>
</dbReference>
<evidence type="ECO:0000256" key="7">
    <source>
        <dbReference type="ARBA" id="ARBA00023125"/>
    </source>
</evidence>
<dbReference type="Proteomes" id="UP000027822">
    <property type="component" value="Unassembled WGS sequence"/>
</dbReference>
<protein>
    <submittedName>
        <fullName evidence="11">Fur family transcriptional regulator</fullName>
    </submittedName>
</protein>
<feature type="binding site" evidence="9">
    <location>
        <position position="132"/>
    </location>
    <ligand>
        <name>Zn(2+)</name>
        <dbReference type="ChEBI" id="CHEBI:29105"/>
    </ligand>
</feature>
<dbReference type="RefSeq" id="WP_034638832.1">
    <property type="nucleotide sequence ID" value="NZ_CBCSJC010000005.1"/>
</dbReference>
<comment type="similarity">
    <text evidence="2">Belongs to the Fur family.</text>
</comment>
<dbReference type="Pfam" id="PF01475">
    <property type="entry name" value="FUR"/>
    <property type="match status" value="1"/>
</dbReference>
<dbReference type="FunFam" id="1.10.10.10:FF:000169">
    <property type="entry name" value="Transcriptional regulator, Fur family"/>
    <property type="match status" value="1"/>
</dbReference>
<dbReference type="GO" id="GO:0000976">
    <property type="term" value="F:transcription cis-regulatory region binding"/>
    <property type="evidence" value="ECO:0007669"/>
    <property type="project" value="TreeGrafter"/>
</dbReference>
<comment type="cofactor">
    <cofactor evidence="10">
        <name>Mn(2+)</name>
        <dbReference type="ChEBI" id="CHEBI:29035"/>
    </cofactor>
    <cofactor evidence="10">
        <name>Fe(2+)</name>
        <dbReference type="ChEBI" id="CHEBI:29033"/>
    </cofactor>
    <text evidence="10">Binds 1 Mn(2+) or Fe(2+) ion per subunit.</text>
</comment>
<feature type="binding site" evidence="10">
    <location>
        <position position="124"/>
    </location>
    <ligand>
        <name>Fe cation</name>
        <dbReference type="ChEBI" id="CHEBI:24875"/>
    </ligand>
</feature>
<evidence type="ECO:0000256" key="10">
    <source>
        <dbReference type="PIRSR" id="PIRSR602481-2"/>
    </source>
</evidence>
<keyword evidence="9" id="KW-0479">Metal-binding</keyword>
<evidence type="ECO:0000256" key="4">
    <source>
        <dbReference type="ARBA" id="ARBA00022491"/>
    </source>
</evidence>
<evidence type="ECO:0000256" key="9">
    <source>
        <dbReference type="PIRSR" id="PIRSR602481-1"/>
    </source>
</evidence>
<dbReference type="SUPFAM" id="SSF46785">
    <property type="entry name" value="Winged helix' DNA-binding domain"/>
    <property type="match status" value="1"/>
</dbReference>
<dbReference type="InterPro" id="IPR036388">
    <property type="entry name" value="WH-like_DNA-bd_sf"/>
</dbReference>
<dbReference type="GO" id="GO:0008270">
    <property type="term" value="F:zinc ion binding"/>
    <property type="evidence" value="ECO:0007669"/>
    <property type="project" value="TreeGrafter"/>
</dbReference>
<dbReference type="PANTHER" id="PTHR33202">
    <property type="entry name" value="ZINC UPTAKE REGULATION PROTEIN"/>
    <property type="match status" value="1"/>
</dbReference>
<keyword evidence="10" id="KW-0408">Iron</keyword>
<dbReference type="GO" id="GO:0045892">
    <property type="term" value="P:negative regulation of DNA-templated transcription"/>
    <property type="evidence" value="ECO:0007669"/>
    <property type="project" value="TreeGrafter"/>
</dbReference>
<dbReference type="CDD" id="cd07153">
    <property type="entry name" value="Fur_like"/>
    <property type="match status" value="1"/>
</dbReference>
<comment type="cofactor">
    <cofactor evidence="9">
        <name>Zn(2+)</name>
        <dbReference type="ChEBI" id="CHEBI:29105"/>
    </cofactor>
    <text evidence="9">Binds 1 zinc ion per subunit.</text>
</comment>
<feature type="binding site" evidence="10">
    <location>
        <position position="89"/>
    </location>
    <ligand>
        <name>Fe cation</name>
        <dbReference type="ChEBI" id="CHEBI:24875"/>
    </ligand>
</feature>
<dbReference type="GO" id="GO:0005737">
    <property type="term" value="C:cytoplasm"/>
    <property type="evidence" value="ECO:0007669"/>
    <property type="project" value="UniProtKB-SubCell"/>
</dbReference>
<dbReference type="OrthoDB" id="8659436at2"/>
<gene>
    <name evidence="11" type="ORF">BAMA_22230</name>
</gene>
<keyword evidence="4" id="KW-0678">Repressor</keyword>
<organism evidence="11 12">
    <name type="scientific">Bacillus manliponensis</name>
    <dbReference type="NCBI Taxonomy" id="574376"/>
    <lineage>
        <taxon>Bacteria</taxon>
        <taxon>Bacillati</taxon>
        <taxon>Bacillota</taxon>
        <taxon>Bacilli</taxon>
        <taxon>Bacillales</taxon>
        <taxon>Bacillaceae</taxon>
        <taxon>Bacillus</taxon>
        <taxon>Bacillus cereus group</taxon>
    </lineage>
</organism>
<dbReference type="AlphaFoldDB" id="A0A073JWZ6"/>
<accession>A0A073JWZ6</accession>
<keyword evidence="7" id="KW-0238">DNA-binding</keyword>
<sequence>MNLTEALHLMKEKGYKHTGKREEMLRVFAVHNRYLTAKDVLEHMKDDYPGLSFDTIYRNLTVFVEIGVLEQTELNGEKHFRFKCSVTEHHHHFICLDCGGTKEITACPMDVMNKDFSGYEVTGHKFEIYGRCPKCAQ</sequence>
<dbReference type="GO" id="GO:1900376">
    <property type="term" value="P:regulation of secondary metabolite biosynthetic process"/>
    <property type="evidence" value="ECO:0007669"/>
    <property type="project" value="TreeGrafter"/>
</dbReference>
<dbReference type="Gene3D" id="1.10.10.10">
    <property type="entry name" value="Winged helix-like DNA-binding domain superfamily/Winged helix DNA-binding domain"/>
    <property type="match status" value="1"/>
</dbReference>
<dbReference type="STRING" id="574376.BAMA_22230"/>
<evidence type="ECO:0000256" key="6">
    <source>
        <dbReference type="ARBA" id="ARBA00023015"/>
    </source>
</evidence>
<dbReference type="InterPro" id="IPR036390">
    <property type="entry name" value="WH_DNA-bd_sf"/>
</dbReference>
<evidence type="ECO:0000256" key="5">
    <source>
        <dbReference type="ARBA" id="ARBA00022833"/>
    </source>
</evidence>
<feature type="binding site" evidence="9">
    <location>
        <position position="135"/>
    </location>
    <ligand>
        <name>Zn(2+)</name>
        <dbReference type="ChEBI" id="CHEBI:29105"/>
    </ligand>
</feature>
<name>A0A073JWZ6_9BACI</name>